<feature type="chain" id="PRO_5046535228" evidence="5">
    <location>
        <begin position="21"/>
        <end position="562"/>
    </location>
</feature>
<dbReference type="InterPro" id="IPR017850">
    <property type="entry name" value="Alkaline_phosphatase_core_sf"/>
</dbReference>
<gene>
    <name evidence="6" type="ORF">GCM10023311_09590</name>
</gene>
<dbReference type="PANTHER" id="PTHR10151:SF120">
    <property type="entry name" value="BIS(5'-ADENOSYL)-TRIPHOSPHATASE"/>
    <property type="match status" value="1"/>
</dbReference>
<keyword evidence="2 4" id="KW-0479">Metal-binding</keyword>
<dbReference type="PIRSF" id="PIRSF031924">
    <property type="entry name" value="Pi-irrepressible_AP"/>
    <property type="match status" value="1"/>
</dbReference>
<evidence type="ECO:0000256" key="2">
    <source>
        <dbReference type="ARBA" id="ARBA00022723"/>
    </source>
</evidence>
<sequence>MIKNILIIVLVVISAFSCKAQDNSYELKQANNNIAKPKLIVGIVIDQMRYDYLTRFYSKYGEGGFKRMVNEGYNCRNTHFNYIPTKTGPGHASIFTGTTPKYHGIIGNDWFDKGIKRKVNCVEDNTVAPIGTDSKDGKKSPHRLLTTTFADENRLFTQMKGKTIGISLKHRGAILPAGHTANGAYWLDYEHGGNGNWISSSFYMNNLPKWVKSFNNSDIAESYFKPWNTLYNIDSYTESGPDLNAFEGGFKGKDTPTFPYDLEVLKDENDNYNIIAESPYGNSLITDFALAAIEGEQLGMDDFTDVLTLSFSSTDKVGHNFGVNAIETQDTYLRLDLDLKRIFDALDEKVGHGEYTVFLTADHGAPYTPGYLQSKKIPAGFFDLSVMKTELNEFLFKKYGVLNLVLSRINNQIFLDHDKVNKNQIDLKMIKEAIALQLLQYKLIDKVYVTSEINQFVNPSGSGYLEILLANGHNQKRSGDILFVFNPSVFKDTPWNRTGTDHHSGLSYDTHVPLLFFGKGIKHGQTYNKTDITDIAPTMSALLGISFPNGAIGEPLEFVFKE</sequence>
<dbReference type="Proteomes" id="UP001500433">
    <property type="component" value="Unassembled WGS sequence"/>
</dbReference>
<dbReference type="Pfam" id="PF01663">
    <property type="entry name" value="Phosphodiest"/>
    <property type="match status" value="1"/>
</dbReference>
<dbReference type="EMBL" id="BAABJH010000001">
    <property type="protein sequence ID" value="GAA4887833.1"/>
    <property type="molecule type" value="Genomic_DNA"/>
</dbReference>
<dbReference type="CDD" id="cd16016">
    <property type="entry name" value="AP-SPAP"/>
    <property type="match status" value="1"/>
</dbReference>
<dbReference type="InterPro" id="IPR002591">
    <property type="entry name" value="Phosphodiest/P_Trfase"/>
</dbReference>
<name>A0ABP9F453_9FLAO</name>
<proteinExistence type="predicted"/>
<comment type="caution">
    <text evidence="6">The sequence shown here is derived from an EMBL/GenBank/DDBJ whole genome shotgun (WGS) entry which is preliminary data.</text>
</comment>
<keyword evidence="3 5" id="KW-0732">Signal</keyword>
<evidence type="ECO:0000256" key="3">
    <source>
        <dbReference type="ARBA" id="ARBA00022729"/>
    </source>
</evidence>
<evidence type="ECO:0000256" key="1">
    <source>
        <dbReference type="ARBA" id="ARBA00022553"/>
    </source>
</evidence>
<dbReference type="RefSeq" id="WP_345272895.1">
    <property type="nucleotide sequence ID" value="NZ_BAABJH010000001.1"/>
</dbReference>
<protein>
    <submittedName>
        <fullName evidence="6">Alkaline phosphatase family protein</fullName>
    </submittedName>
</protein>
<evidence type="ECO:0000313" key="7">
    <source>
        <dbReference type="Proteomes" id="UP001500433"/>
    </source>
</evidence>
<dbReference type="InterPro" id="IPR026263">
    <property type="entry name" value="Alkaline_phosphatase_prok"/>
</dbReference>
<evidence type="ECO:0000256" key="4">
    <source>
        <dbReference type="PIRNR" id="PIRNR031924"/>
    </source>
</evidence>
<keyword evidence="1" id="KW-0597">Phosphoprotein</keyword>
<reference evidence="7" key="1">
    <citation type="journal article" date="2019" name="Int. J. Syst. Evol. Microbiol.">
        <title>The Global Catalogue of Microorganisms (GCM) 10K type strain sequencing project: providing services to taxonomists for standard genome sequencing and annotation.</title>
        <authorList>
            <consortium name="The Broad Institute Genomics Platform"/>
            <consortium name="The Broad Institute Genome Sequencing Center for Infectious Disease"/>
            <person name="Wu L."/>
            <person name="Ma J."/>
        </authorList>
    </citation>
    <scope>NUCLEOTIDE SEQUENCE [LARGE SCALE GENOMIC DNA]</scope>
    <source>
        <strain evidence="7">JCM 18274</strain>
    </source>
</reference>
<keyword evidence="7" id="KW-1185">Reference proteome</keyword>
<evidence type="ECO:0000256" key="5">
    <source>
        <dbReference type="SAM" id="SignalP"/>
    </source>
</evidence>
<accession>A0ABP9F453</accession>
<dbReference type="NCBIfam" id="NF042991">
    <property type="entry name" value="alk_phos_PafA"/>
    <property type="match status" value="1"/>
</dbReference>
<evidence type="ECO:0000313" key="6">
    <source>
        <dbReference type="EMBL" id="GAA4887833.1"/>
    </source>
</evidence>
<dbReference type="SUPFAM" id="SSF53649">
    <property type="entry name" value="Alkaline phosphatase-like"/>
    <property type="match status" value="1"/>
</dbReference>
<dbReference type="PROSITE" id="PS51257">
    <property type="entry name" value="PROKAR_LIPOPROTEIN"/>
    <property type="match status" value="1"/>
</dbReference>
<dbReference type="Gene3D" id="3.40.720.10">
    <property type="entry name" value="Alkaline Phosphatase, subunit A"/>
    <property type="match status" value="1"/>
</dbReference>
<dbReference type="PANTHER" id="PTHR10151">
    <property type="entry name" value="ECTONUCLEOTIDE PYROPHOSPHATASE/PHOSPHODIESTERASE"/>
    <property type="match status" value="1"/>
</dbReference>
<dbReference type="Gene3D" id="3.30.1360.150">
    <property type="match status" value="1"/>
</dbReference>
<organism evidence="6 7">
    <name type="scientific">Flaviramulus aquimarinus</name>
    <dbReference type="NCBI Taxonomy" id="1170456"/>
    <lineage>
        <taxon>Bacteria</taxon>
        <taxon>Pseudomonadati</taxon>
        <taxon>Bacteroidota</taxon>
        <taxon>Flavobacteriia</taxon>
        <taxon>Flavobacteriales</taxon>
        <taxon>Flavobacteriaceae</taxon>
        <taxon>Flaviramulus</taxon>
    </lineage>
</organism>
<feature type="signal peptide" evidence="5">
    <location>
        <begin position="1"/>
        <end position="20"/>
    </location>
</feature>